<feature type="binding site" evidence="16">
    <location>
        <position position="314"/>
    </location>
    <ligand>
        <name>NADP(+)</name>
        <dbReference type="ChEBI" id="CHEBI:58349"/>
    </ligand>
</feature>
<dbReference type="Proteomes" id="UP000622317">
    <property type="component" value="Unassembled WGS sequence"/>
</dbReference>
<comment type="pathway">
    <text evidence="3 16">Amino-acid biosynthesis; L-lysine biosynthesis via DAP pathway; (S)-tetrahydrodipicolinate from L-aspartate: step 2/4.</text>
</comment>
<comment type="similarity">
    <text evidence="5 16">Belongs to the aspartate-semialdehyde dehydrogenase family.</text>
</comment>
<dbReference type="NCBIfam" id="NF011456">
    <property type="entry name" value="PRK14874.1"/>
    <property type="match status" value="1"/>
</dbReference>
<feature type="domain" description="Semialdehyde dehydrogenase NAD-binding" evidence="18">
    <location>
        <begin position="4"/>
        <end position="119"/>
    </location>
</feature>
<keyword evidence="14 16" id="KW-0486">Methionine biosynthesis</keyword>
<dbReference type="AlphaFoldDB" id="A0A927F620"/>
<dbReference type="PANTHER" id="PTHR46278">
    <property type="entry name" value="DEHYDROGENASE, PUTATIVE-RELATED"/>
    <property type="match status" value="1"/>
</dbReference>
<name>A0A927F620_9BACT</name>
<dbReference type="SUPFAM" id="SSF51735">
    <property type="entry name" value="NAD(P)-binding Rossmann-fold domains"/>
    <property type="match status" value="1"/>
</dbReference>
<keyword evidence="20" id="KW-1185">Reference proteome</keyword>
<feature type="active site" description="Proton acceptor" evidence="16 17">
    <location>
        <position position="241"/>
    </location>
</feature>
<dbReference type="Gene3D" id="3.30.360.10">
    <property type="entry name" value="Dihydrodipicolinate Reductase, domain 2"/>
    <property type="match status" value="1"/>
</dbReference>
<dbReference type="EC" id="1.2.1.11" evidence="7 16"/>
<evidence type="ECO:0000256" key="7">
    <source>
        <dbReference type="ARBA" id="ARBA00013120"/>
    </source>
</evidence>
<comment type="subunit">
    <text evidence="6 16">Homodimer.</text>
</comment>
<dbReference type="PROSITE" id="PS01103">
    <property type="entry name" value="ASD"/>
    <property type="match status" value="1"/>
</dbReference>
<comment type="catalytic activity">
    <reaction evidence="15 16">
        <text>L-aspartate 4-semialdehyde + phosphate + NADP(+) = 4-phospho-L-aspartate + NADPH + H(+)</text>
        <dbReference type="Rhea" id="RHEA:24284"/>
        <dbReference type="ChEBI" id="CHEBI:15378"/>
        <dbReference type="ChEBI" id="CHEBI:43474"/>
        <dbReference type="ChEBI" id="CHEBI:57535"/>
        <dbReference type="ChEBI" id="CHEBI:57783"/>
        <dbReference type="ChEBI" id="CHEBI:58349"/>
        <dbReference type="ChEBI" id="CHEBI:537519"/>
        <dbReference type="EC" id="1.2.1.11"/>
    </reaction>
</comment>
<dbReference type="GO" id="GO:0009089">
    <property type="term" value="P:lysine biosynthetic process via diaminopimelate"/>
    <property type="evidence" value="ECO:0007669"/>
    <property type="project" value="UniProtKB-UniRule"/>
</dbReference>
<dbReference type="GO" id="GO:0071266">
    <property type="term" value="P:'de novo' L-methionine biosynthetic process"/>
    <property type="evidence" value="ECO:0007669"/>
    <property type="project" value="UniProtKB-UniRule"/>
</dbReference>
<evidence type="ECO:0000256" key="2">
    <source>
        <dbReference type="ARBA" id="ARBA00005021"/>
    </source>
</evidence>
<dbReference type="HAMAP" id="MF_02121">
    <property type="entry name" value="ASADH"/>
    <property type="match status" value="1"/>
</dbReference>
<dbReference type="GO" id="GO:0046983">
    <property type="term" value="F:protein dimerization activity"/>
    <property type="evidence" value="ECO:0007669"/>
    <property type="project" value="InterPro"/>
</dbReference>
<evidence type="ECO:0000256" key="8">
    <source>
        <dbReference type="ARBA" id="ARBA00022605"/>
    </source>
</evidence>
<feature type="binding site" evidence="16">
    <location>
        <begin position="11"/>
        <end position="14"/>
    </location>
    <ligand>
        <name>NADP(+)</name>
        <dbReference type="ChEBI" id="CHEBI:58349"/>
    </ligand>
</feature>
<dbReference type="Pfam" id="PF02774">
    <property type="entry name" value="Semialdhyde_dhC"/>
    <property type="match status" value="1"/>
</dbReference>
<reference evidence="19" key="1">
    <citation type="submission" date="2020-09" db="EMBL/GenBank/DDBJ databases">
        <title>Pelagicoccus enzymogenes sp. nov. with an EPS production, isolated from marine sediment.</title>
        <authorList>
            <person name="Feng X."/>
        </authorList>
    </citation>
    <scope>NUCLEOTIDE SEQUENCE</scope>
    <source>
        <strain evidence="19">NFK12</strain>
    </source>
</reference>
<evidence type="ECO:0000313" key="19">
    <source>
        <dbReference type="EMBL" id="MBD5779102.1"/>
    </source>
</evidence>
<sequence>MGYKVGIVGATGAVGQEFIKLLGDRKFPLSELKLFASARSAGKQVEALGQTITIEEATETCFEGLDFVLFSASGTVSKALCPAAAKAGAVAIDNSSAFRMDPDVPLVVPEINGEAAKSHKGIIANPNCSTAISLMGAYPLHKAFGLKRMVASTYQAVSGTGAEAMQELEDQLKAWAKGEPIEHSVYPYQIAFNALPHVDVFLEDGYTKEEMKMLNEGRKIMSLPDLKVSCTCVRVPVMRSHSISINAEFERPVSVEAAREAIAAFEGVDVVDDPANKVYPMPLDYAGKVNCGVGRIRVDSALDNGLAFWVVGDQLWKGAALNAIQIAEYLVKSK</sequence>
<accession>A0A927F620</accession>
<keyword evidence="9 16" id="KW-0791">Threonine biosynthesis</keyword>
<dbReference type="CDD" id="cd02316">
    <property type="entry name" value="VcASADH2_like_N"/>
    <property type="match status" value="1"/>
</dbReference>
<dbReference type="EMBL" id="JACYFG010000007">
    <property type="protein sequence ID" value="MBD5779102.1"/>
    <property type="molecule type" value="Genomic_DNA"/>
</dbReference>
<dbReference type="GO" id="GO:0004073">
    <property type="term" value="F:aspartate-semialdehyde dehydrogenase activity"/>
    <property type="evidence" value="ECO:0007669"/>
    <property type="project" value="UniProtKB-UniRule"/>
</dbReference>
<feature type="binding site" evidence="16">
    <location>
        <begin position="158"/>
        <end position="159"/>
    </location>
    <ligand>
        <name>NADP(+)</name>
        <dbReference type="ChEBI" id="CHEBI:58349"/>
    </ligand>
</feature>
<dbReference type="InterPro" id="IPR000319">
    <property type="entry name" value="Asp-semialdehyde_DH_CS"/>
</dbReference>
<feature type="binding site" evidence="16">
    <location>
        <begin position="39"/>
        <end position="40"/>
    </location>
    <ligand>
        <name>NADP(+)</name>
        <dbReference type="ChEBI" id="CHEBI:58349"/>
    </ligand>
</feature>
<dbReference type="SMART" id="SM00859">
    <property type="entry name" value="Semialdhyde_dh"/>
    <property type="match status" value="1"/>
</dbReference>
<evidence type="ECO:0000256" key="11">
    <source>
        <dbReference type="ARBA" id="ARBA00022915"/>
    </source>
</evidence>
<dbReference type="InterPro" id="IPR036291">
    <property type="entry name" value="NAD(P)-bd_dom_sf"/>
</dbReference>
<dbReference type="GO" id="GO:0009088">
    <property type="term" value="P:threonine biosynthetic process"/>
    <property type="evidence" value="ECO:0007669"/>
    <property type="project" value="UniProtKB-UniRule"/>
</dbReference>
<dbReference type="InterPro" id="IPR012280">
    <property type="entry name" value="Semialdhyde_DH_dimer_dom"/>
</dbReference>
<keyword evidence="11 16" id="KW-0220">Diaminopimelate biosynthesis</keyword>
<dbReference type="Pfam" id="PF01118">
    <property type="entry name" value="Semialdhyde_dh"/>
    <property type="match status" value="1"/>
</dbReference>
<evidence type="ECO:0000256" key="10">
    <source>
        <dbReference type="ARBA" id="ARBA00022857"/>
    </source>
</evidence>
<keyword evidence="12 16" id="KW-0560">Oxidoreductase</keyword>
<evidence type="ECO:0000256" key="1">
    <source>
        <dbReference type="ARBA" id="ARBA00002492"/>
    </source>
</evidence>
<evidence type="ECO:0000256" key="12">
    <source>
        <dbReference type="ARBA" id="ARBA00023002"/>
    </source>
</evidence>
<comment type="pathway">
    <text evidence="4 16">Amino-acid biosynthesis; L-threonine biosynthesis; L-threonine from L-aspartate: step 2/5.</text>
</comment>
<evidence type="ECO:0000256" key="13">
    <source>
        <dbReference type="ARBA" id="ARBA00023154"/>
    </source>
</evidence>
<keyword evidence="13 16" id="KW-0457">Lysine biosynthesis</keyword>
<evidence type="ECO:0000256" key="6">
    <source>
        <dbReference type="ARBA" id="ARBA00011738"/>
    </source>
</evidence>
<dbReference type="GO" id="GO:0050661">
    <property type="term" value="F:NADP binding"/>
    <property type="evidence" value="ECO:0007669"/>
    <property type="project" value="UniProtKB-UniRule"/>
</dbReference>
<dbReference type="RefSeq" id="WP_191616242.1">
    <property type="nucleotide sequence ID" value="NZ_JACYFG010000007.1"/>
</dbReference>
<comment type="function">
    <text evidence="1 16">Catalyzes the NADPH-dependent formation of L-aspartate-semialdehyde (L-ASA) by the reductive dephosphorylation of L-aspartyl-4-phosphate.</text>
</comment>
<evidence type="ECO:0000256" key="3">
    <source>
        <dbReference type="ARBA" id="ARBA00005076"/>
    </source>
</evidence>
<protein>
    <recommendedName>
        <fullName evidence="7 16">Aspartate-semialdehyde dehydrogenase</fullName>
        <shortName evidence="16">ASA dehydrogenase</shortName>
        <shortName evidence="16">ASADH</shortName>
        <ecNumber evidence="7 16">1.2.1.11</ecNumber>
    </recommendedName>
    <alternativeName>
        <fullName evidence="16">Aspartate-beta-semialdehyde dehydrogenase</fullName>
    </alternativeName>
</protein>
<dbReference type="Gene3D" id="3.40.50.720">
    <property type="entry name" value="NAD(P)-binding Rossmann-like Domain"/>
    <property type="match status" value="1"/>
</dbReference>
<keyword evidence="8 16" id="KW-0028">Amino-acid biosynthesis</keyword>
<feature type="active site" description="Acyl-thioester intermediate" evidence="16 17">
    <location>
        <position position="128"/>
    </location>
</feature>
<evidence type="ECO:0000256" key="14">
    <source>
        <dbReference type="ARBA" id="ARBA00023167"/>
    </source>
</evidence>
<evidence type="ECO:0000313" key="20">
    <source>
        <dbReference type="Proteomes" id="UP000622317"/>
    </source>
</evidence>
<evidence type="ECO:0000256" key="5">
    <source>
        <dbReference type="ARBA" id="ARBA00010584"/>
    </source>
</evidence>
<dbReference type="GO" id="GO:0051287">
    <property type="term" value="F:NAD binding"/>
    <property type="evidence" value="ECO:0007669"/>
    <property type="project" value="InterPro"/>
</dbReference>
<dbReference type="SUPFAM" id="SSF55347">
    <property type="entry name" value="Glyceraldehyde-3-phosphate dehydrogenase-like, C-terminal domain"/>
    <property type="match status" value="1"/>
</dbReference>
<dbReference type="GO" id="GO:0009097">
    <property type="term" value="P:isoleucine biosynthetic process"/>
    <property type="evidence" value="ECO:0007669"/>
    <property type="project" value="UniProtKB-UniRule"/>
</dbReference>
<dbReference type="InterPro" id="IPR000534">
    <property type="entry name" value="Semialdehyde_DH_NAD-bd"/>
</dbReference>
<feature type="binding site" evidence="16">
    <location>
        <position position="234"/>
    </location>
    <ligand>
        <name>substrate</name>
    </ligand>
</feature>
<evidence type="ECO:0000256" key="4">
    <source>
        <dbReference type="ARBA" id="ARBA00005097"/>
    </source>
</evidence>
<dbReference type="InterPro" id="IPR012080">
    <property type="entry name" value="Asp_semialdehyde_DH"/>
</dbReference>
<evidence type="ECO:0000256" key="15">
    <source>
        <dbReference type="ARBA" id="ARBA00047891"/>
    </source>
</evidence>
<comment type="caution">
    <text evidence="16">Lacks conserved residue(s) required for the propagation of feature annotation.</text>
</comment>
<comment type="pathway">
    <text evidence="2 16">Amino-acid biosynthesis; L-methionine biosynthesis via de novo pathway; L-homoserine from L-aspartate: step 2/3.</text>
</comment>
<feature type="binding site" evidence="16">
    <location>
        <position position="155"/>
    </location>
    <ligand>
        <name>substrate</name>
    </ligand>
</feature>
<dbReference type="PANTHER" id="PTHR46278:SF2">
    <property type="entry name" value="ASPARTATE-SEMIALDEHYDE DEHYDROGENASE"/>
    <property type="match status" value="1"/>
</dbReference>
<dbReference type="CDD" id="cd18131">
    <property type="entry name" value="ASADH_C_bac_euk_like"/>
    <property type="match status" value="1"/>
</dbReference>
<proteinExistence type="inferred from homology"/>
<gene>
    <name evidence="16" type="primary">asd</name>
    <name evidence="19" type="ORF">IEN85_06325</name>
</gene>
<evidence type="ECO:0000256" key="17">
    <source>
        <dbReference type="PIRSR" id="PIRSR000148-1"/>
    </source>
</evidence>
<organism evidence="19 20">
    <name type="scientific">Pelagicoccus enzymogenes</name>
    <dbReference type="NCBI Taxonomy" id="2773457"/>
    <lineage>
        <taxon>Bacteria</taxon>
        <taxon>Pseudomonadati</taxon>
        <taxon>Verrucomicrobiota</taxon>
        <taxon>Opitutia</taxon>
        <taxon>Puniceicoccales</taxon>
        <taxon>Pelagicoccaceae</taxon>
        <taxon>Pelagicoccus</taxon>
    </lineage>
</organism>
<feature type="binding site" evidence="16">
    <location>
        <position position="99"/>
    </location>
    <ligand>
        <name>phosphate</name>
        <dbReference type="ChEBI" id="CHEBI:43474"/>
    </ligand>
</feature>
<dbReference type="PIRSF" id="PIRSF000148">
    <property type="entry name" value="ASA_dh"/>
    <property type="match status" value="1"/>
</dbReference>
<dbReference type="NCBIfam" id="TIGR01296">
    <property type="entry name" value="asd_B"/>
    <property type="match status" value="1"/>
</dbReference>
<dbReference type="InterPro" id="IPR005986">
    <property type="entry name" value="Asp_semialdehyde_DH_beta"/>
</dbReference>
<evidence type="ECO:0000256" key="9">
    <source>
        <dbReference type="ARBA" id="ARBA00022697"/>
    </source>
</evidence>
<comment type="caution">
    <text evidence="19">The sequence shown here is derived from an EMBL/GenBank/DDBJ whole genome shotgun (WGS) entry which is preliminary data.</text>
</comment>
<evidence type="ECO:0000256" key="16">
    <source>
        <dbReference type="HAMAP-Rule" id="MF_02121"/>
    </source>
</evidence>
<evidence type="ECO:0000259" key="18">
    <source>
        <dbReference type="SMART" id="SM00859"/>
    </source>
</evidence>
<dbReference type="GO" id="GO:0019877">
    <property type="term" value="P:diaminopimelate biosynthetic process"/>
    <property type="evidence" value="ECO:0007669"/>
    <property type="project" value="UniProtKB-UniRule"/>
</dbReference>
<keyword evidence="10 16" id="KW-0521">NADP</keyword>